<evidence type="ECO:0000313" key="2">
    <source>
        <dbReference type="Proteomes" id="UP000717328"/>
    </source>
</evidence>
<reference evidence="1" key="2">
    <citation type="submission" date="2021-10" db="EMBL/GenBank/DDBJ databases">
        <title>Phylogenomics reveals ancestral predisposition of the termite-cultivated fungus Termitomyces towards a domesticated lifestyle.</title>
        <authorList>
            <person name="Auxier B."/>
            <person name="Grum-Grzhimaylo A."/>
            <person name="Cardenas M.E."/>
            <person name="Lodge J.D."/>
            <person name="Laessoe T."/>
            <person name="Pedersen O."/>
            <person name="Smith M.E."/>
            <person name="Kuyper T.W."/>
            <person name="Franco-Molano E.A."/>
            <person name="Baroni T.J."/>
            <person name="Aanen D.K."/>
        </authorList>
    </citation>
    <scope>NUCLEOTIDE SEQUENCE</scope>
    <source>
        <strain evidence="1">D49</strain>
    </source>
</reference>
<organism evidence="1 2">
    <name type="scientific">Sphagnurus paluster</name>
    <dbReference type="NCBI Taxonomy" id="117069"/>
    <lineage>
        <taxon>Eukaryota</taxon>
        <taxon>Fungi</taxon>
        <taxon>Dikarya</taxon>
        <taxon>Basidiomycota</taxon>
        <taxon>Agaricomycotina</taxon>
        <taxon>Agaricomycetes</taxon>
        <taxon>Agaricomycetidae</taxon>
        <taxon>Agaricales</taxon>
        <taxon>Tricholomatineae</taxon>
        <taxon>Lyophyllaceae</taxon>
        <taxon>Sphagnurus</taxon>
    </lineage>
</organism>
<accession>A0A9P7FUK6</accession>
<dbReference type="AlphaFoldDB" id="A0A9P7FUK6"/>
<dbReference type="OrthoDB" id="3184970at2759"/>
<sequence length="135" mass="15261">MSQNKSKKGLKCQVPGPLPQTSEKYDIEHQIPRYPVNAIDADVKFLSADLVLFHIHRRNLEFHSGAFPPAEISTQGEIVPLTENAATLELLFQFVYAQRYPRLNDIPFGELSLLAEAAEKYEVYAAINICSVRMQ</sequence>
<proteinExistence type="predicted"/>
<keyword evidence="2" id="KW-1185">Reference proteome</keyword>
<evidence type="ECO:0000313" key="1">
    <source>
        <dbReference type="EMBL" id="KAG5637535.1"/>
    </source>
</evidence>
<comment type="caution">
    <text evidence="1">The sequence shown here is derived from an EMBL/GenBank/DDBJ whole genome shotgun (WGS) entry which is preliminary data.</text>
</comment>
<reference evidence="1" key="1">
    <citation type="submission" date="2021-02" db="EMBL/GenBank/DDBJ databases">
        <authorList>
            <person name="Nieuwenhuis M."/>
            <person name="Van De Peppel L.J.J."/>
        </authorList>
    </citation>
    <scope>NUCLEOTIDE SEQUENCE</scope>
    <source>
        <strain evidence="1">D49</strain>
    </source>
</reference>
<dbReference type="Proteomes" id="UP000717328">
    <property type="component" value="Unassembled WGS sequence"/>
</dbReference>
<protein>
    <recommendedName>
        <fullName evidence="3">BTB domain-containing protein</fullName>
    </recommendedName>
</protein>
<dbReference type="EMBL" id="JABCKI010005822">
    <property type="protein sequence ID" value="KAG5637535.1"/>
    <property type="molecule type" value="Genomic_DNA"/>
</dbReference>
<dbReference type="SUPFAM" id="SSF54695">
    <property type="entry name" value="POZ domain"/>
    <property type="match status" value="1"/>
</dbReference>
<dbReference type="InterPro" id="IPR011333">
    <property type="entry name" value="SKP1/BTB/POZ_sf"/>
</dbReference>
<gene>
    <name evidence="1" type="ORF">H0H81_004231</name>
</gene>
<evidence type="ECO:0008006" key="3">
    <source>
        <dbReference type="Google" id="ProtNLM"/>
    </source>
</evidence>
<name>A0A9P7FUK6_9AGAR</name>